<feature type="region of interest" description="Disordered" evidence="9">
    <location>
        <begin position="427"/>
        <end position="452"/>
    </location>
</feature>
<dbReference type="GO" id="GO:0140933">
    <property type="term" value="F:5'-(N(7)-methylguanosine 5'-triphospho)-[mRNA] hydrolase activity"/>
    <property type="evidence" value="ECO:0007669"/>
    <property type="project" value="InterPro"/>
</dbReference>
<dbReference type="InterPro" id="IPR015797">
    <property type="entry name" value="NUDIX_hydrolase-like_dom_sf"/>
</dbReference>
<dbReference type="GO" id="GO:0000184">
    <property type="term" value="P:nuclear-transcribed mRNA catabolic process, nonsense-mediated decay"/>
    <property type="evidence" value="ECO:0007669"/>
    <property type="project" value="InterPro"/>
</dbReference>
<dbReference type="InterPro" id="IPR036189">
    <property type="entry name" value="DCP2_BoxA_sf"/>
</dbReference>
<evidence type="ECO:0000256" key="7">
    <source>
        <dbReference type="ARBA" id="ARBA00022884"/>
    </source>
</evidence>
<comment type="similarity">
    <text evidence="3">Belongs to the Nudix hydrolase family. DCP2 subfamily.</text>
</comment>
<dbReference type="Proteomes" id="UP000247409">
    <property type="component" value="Unassembled WGS sequence"/>
</dbReference>
<dbReference type="Pfam" id="PF00293">
    <property type="entry name" value="NUDIX"/>
    <property type="match status" value="1"/>
</dbReference>
<dbReference type="SUPFAM" id="SSF140586">
    <property type="entry name" value="Dcp2 domain-like"/>
    <property type="match status" value="1"/>
</dbReference>
<dbReference type="FunFam" id="3.90.79.10:FF:000003">
    <property type="entry name" value="M7GpppN-mRNA hydrolase isoform 2"/>
    <property type="match status" value="1"/>
</dbReference>
<dbReference type="PROSITE" id="PS51462">
    <property type="entry name" value="NUDIX"/>
    <property type="match status" value="1"/>
</dbReference>
<organism evidence="11 12">
    <name type="scientific">Gracilariopsis chorda</name>
    <dbReference type="NCBI Taxonomy" id="448386"/>
    <lineage>
        <taxon>Eukaryota</taxon>
        <taxon>Rhodophyta</taxon>
        <taxon>Florideophyceae</taxon>
        <taxon>Rhodymeniophycidae</taxon>
        <taxon>Gracilariales</taxon>
        <taxon>Gracilariaceae</taxon>
        <taxon>Gracilariopsis</taxon>
    </lineage>
</organism>
<evidence type="ECO:0000256" key="1">
    <source>
        <dbReference type="ARBA" id="ARBA00001936"/>
    </source>
</evidence>
<feature type="domain" description="Nudix hydrolase" evidence="10">
    <location>
        <begin position="99"/>
        <end position="227"/>
    </location>
</feature>
<evidence type="ECO:0000256" key="5">
    <source>
        <dbReference type="ARBA" id="ARBA00022723"/>
    </source>
</evidence>
<dbReference type="OrthoDB" id="18996at2759"/>
<keyword evidence="5" id="KW-0479">Metal-binding</keyword>
<keyword evidence="7" id="KW-0694">RNA-binding</keyword>
<keyword evidence="6" id="KW-0378">Hydrolase</keyword>
<feature type="compositionally biased region" description="Basic residues" evidence="9">
    <location>
        <begin position="318"/>
        <end position="331"/>
    </location>
</feature>
<gene>
    <name evidence="11" type="ORF">BWQ96_03264</name>
</gene>
<dbReference type="STRING" id="448386.A0A2V3IXQ8"/>
<keyword evidence="12" id="KW-1185">Reference proteome</keyword>
<dbReference type="PANTHER" id="PTHR23114:SF17">
    <property type="entry name" value="M7GPPPN-MRNA HYDROLASE"/>
    <property type="match status" value="1"/>
</dbReference>
<dbReference type="GO" id="GO:0003723">
    <property type="term" value="F:RNA binding"/>
    <property type="evidence" value="ECO:0007669"/>
    <property type="project" value="UniProtKB-KW"/>
</dbReference>
<dbReference type="GO" id="GO:0005737">
    <property type="term" value="C:cytoplasm"/>
    <property type="evidence" value="ECO:0007669"/>
    <property type="project" value="UniProtKB-SubCell"/>
</dbReference>
<keyword evidence="8" id="KW-0464">Manganese</keyword>
<dbReference type="GO" id="GO:0030145">
    <property type="term" value="F:manganese ion binding"/>
    <property type="evidence" value="ECO:0007669"/>
    <property type="project" value="InterPro"/>
</dbReference>
<dbReference type="InterPro" id="IPR007722">
    <property type="entry name" value="DCP2_BoxA"/>
</dbReference>
<dbReference type="SMART" id="SM01125">
    <property type="entry name" value="DCP2"/>
    <property type="match status" value="1"/>
</dbReference>
<keyword evidence="4" id="KW-0963">Cytoplasm</keyword>
<comment type="caution">
    <text evidence="11">The sequence shown here is derived from an EMBL/GenBank/DDBJ whole genome shotgun (WGS) entry which is preliminary data.</text>
</comment>
<dbReference type="GO" id="GO:0000290">
    <property type="term" value="P:deadenylation-dependent decapping of nuclear-transcribed mRNA"/>
    <property type="evidence" value="ECO:0007669"/>
    <property type="project" value="InterPro"/>
</dbReference>
<dbReference type="EMBL" id="NBIV01000031">
    <property type="protein sequence ID" value="PXF46926.1"/>
    <property type="molecule type" value="Genomic_DNA"/>
</dbReference>
<evidence type="ECO:0000256" key="2">
    <source>
        <dbReference type="ARBA" id="ARBA00004496"/>
    </source>
</evidence>
<evidence type="ECO:0000259" key="10">
    <source>
        <dbReference type="PROSITE" id="PS51462"/>
    </source>
</evidence>
<comment type="subcellular location">
    <subcellularLocation>
        <location evidence="2">Cytoplasm</location>
    </subcellularLocation>
</comment>
<feature type="region of interest" description="Disordered" evidence="9">
    <location>
        <begin position="223"/>
        <end position="242"/>
    </location>
</feature>
<evidence type="ECO:0000256" key="8">
    <source>
        <dbReference type="ARBA" id="ARBA00023211"/>
    </source>
</evidence>
<comment type="cofactor">
    <cofactor evidence="1">
        <name>Mn(2+)</name>
        <dbReference type="ChEBI" id="CHEBI:29035"/>
    </cofactor>
</comment>
<evidence type="ECO:0000256" key="6">
    <source>
        <dbReference type="ARBA" id="ARBA00022801"/>
    </source>
</evidence>
<reference evidence="11 12" key="1">
    <citation type="journal article" date="2018" name="Mol. Biol. Evol.">
        <title>Analysis of the draft genome of the red seaweed Gracilariopsis chorda provides insights into genome size evolution in Rhodophyta.</title>
        <authorList>
            <person name="Lee J."/>
            <person name="Yang E.C."/>
            <person name="Graf L."/>
            <person name="Yang J.H."/>
            <person name="Qiu H."/>
            <person name="Zel Zion U."/>
            <person name="Chan C.X."/>
            <person name="Stephens T.G."/>
            <person name="Weber A.P.M."/>
            <person name="Boo G.H."/>
            <person name="Boo S.M."/>
            <person name="Kim K.M."/>
            <person name="Shin Y."/>
            <person name="Jung M."/>
            <person name="Lee S.J."/>
            <person name="Yim H.S."/>
            <person name="Lee J.H."/>
            <person name="Bhattacharya D."/>
            <person name="Yoon H.S."/>
        </authorList>
    </citation>
    <scope>NUCLEOTIDE SEQUENCE [LARGE SCALE GENOMIC DNA]</scope>
    <source>
        <strain evidence="11 12">SKKU-2015</strain>
        <tissue evidence="11">Whole body</tissue>
    </source>
</reference>
<dbReference type="PANTHER" id="PTHR23114">
    <property type="entry name" value="M7GPPPN-MRNA HYDROLASE"/>
    <property type="match status" value="1"/>
</dbReference>
<dbReference type="AlphaFoldDB" id="A0A2V3IXQ8"/>
<evidence type="ECO:0000313" key="11">
    <source>
        <dbReference type="EMBL" id="PXF46926.1"/>
    </source>
</evidence>
<dbReference type="Gene3D" id="1.10.10.1050">
    <property type="entry name" value="Dcp2, box A domain"/>
    <property type="match status" value="1"/>
</dbReference>
<dbReference type="CDD" id="cd03672">
    <property type="entry name" value="NUDIX_Dcp2p_Nudt20"/>
    <property type="match status" value="1"/>
</dbReference>
<protein>
    <submittedName>
        <fullName evidence="11">mRNA decapping complex subunit 2</fullName>
    </submittedName>
</protein>
<evidence type="ECO:0000313" key="12">
    <source>
        <dbReference type="Proteomes" id="UP000247409"/>
    </source>
</evidence>
<dbReference type="SUPFAM" id="SSF55811">
    <property type="entry name" value="Nudix"/>
    <property type="match status" value="1"/>
</dbReference>
<evidence type="ECO:0000256" key="9">
    <source>
        <dbReference type="SAM" id="MobiDB-lite"/>
    </source>
</evidence>
<dbReference type="Gene3D" id="3.90.79.10">
    <property type="entry name" value="Nucleoside Triphosphate Pyrophosphohydrolase"/>
    <property type="match status" value="1"/>
</dbReference>
<accession>A0A2V3IXQ8</accession>
<dbReference type="Pfam" id="PF05026">
    <property type="entry name" value="DCP2"/>
    <property type="match status" value="1"/>
</dbReference>
<feature type="compositionally biased region" description="Basic and acidic residues" evidence="9">
    <location>
        <begin position="290"/>
        <end position="305"/>
    </location>
</feature>
<sequence length="479" mass="54589">MSASKKSASTPELLEVLDDLCMRFLVNLPAVEYESFERLFFAIESAHWFYDDFYRDNNPSLPRLPLKHFAARLFDHTSLLKRYRNDVDKLVAQFQSYKQEVPTCGAALLNPHMDKVLLVRGWGPTARWGFPKGKLAKDETELDAAIREVREETGFDMSPYVNDNTEYLDSLSSGRPCRIFIVTNVSEDIKFETQTRKEISDIEWVPLSALPDSPKAARLLNKQAEAEAKSSPHREKKKLFSQNGVAAFTKRLKSWISRRKKELHDTRSQSMPNIDFQFNMANGRDHVLSAMKTKDTKRLSQEKGRASPVKETNANGTQHKKKTPQRRKNAKTKANSSSENRGSCRKSRKDAALQEALRNMATFGTTGGTALSDSEKKQLFRRYVLETDRIAAEKGLKDEFWPVPYITSKDFTEEQLREAEAMHLSQMPPKNLFGDADKPETKRKRSSVINDLSNKGKPAEAFVFDRDAIRAVMKAKSPP</sequence>
<feature type="compositionally biased region" description="Basic and acidic residues" evidence="9">
    <location>
        <begin position="224"/>
        <end position="233"/>
    </location>
</feature>
<evidence type="ECO:0000256" key="3">
    <source>
        <dbReference type="ARBA" id="ARBA00005279"/>
    </source>
</evidence>
<dbReference type="InterPro" id="IPR044099">
    <property type="entry name" value="Dcp2_NUDIX"/>
</dbReference>
<feature type="region of interest" description="Disordered" evidence="9">
    <location>
        <begin position="290"/>
        <end position="350"/>
    </location>
</feature>
<dbReference type="InterPro" id="IPR020084">
    <property type="entry name" value="NUDIX_hydrolase_CS"/>
</dbReference>
<dbReference type="PROSITE" id="PS00893">
    <property type="entry name" value="NUDIX_BOX"/>
    <property type="match status" value="1"/>
</dbReference>
<dbReference type="InterPro" id="IPR000086">
    <property type="entry name" value="NUDIX_hydrolase_dom"/>
</dbReference>
<proteinExistence type="inferred from homology"/>
<evidence type="ECO:0000256" key="4">
    <source>
        <dbReference type="ARBA" id="ARBA00022490"/>
    </source>
</evidence>
<feature type="compositionally biased region" description="Polar residues" evidence="9">
    <location>
        <begin position="332"/>
        <end position="341"/>
    </location>
</feature>
<name>A0A2V3IXQ8_9FLOR</name>